<feature type="region of interest" description="Disordered" evidence="3">
    <location>
        <begin position="319"/>
        <end position="353"/>
    </location>
</feature>
<dbReference type="GO" id="GO:0004190">
    <property type="term" value="F:aspartic-type endopeptidase activity"/>
    <property type="evidence" value="ECO:0007669"/>
    <property type="project" value="UniProtKB-KW"/>
</dbReference>
<feature type="compositionally biased region" description="Basic and acidic residues" evidence="3">
    <location>
        <begin position="1029"/>
        <end position="1045"/>
    </location>
</feature>
<dbReference type="GO" id="GO:0004519">
    <property type="term" value="F:endonuclease activity"/>
    <property type="evidence" value="ECO:0007669"/>
    <property type="project" value="UniProtKB-KW"/>
</dbReference>
<accession>A0A388K3T4</accession>
<dbReference type="CDD" id="cd09274">
    <property type="entry name" value="RNase_HI_RT_Ty3"/>
    <property type="match status" value="1"/>
</dbReference>
<gene>
    <name evidence="5" type="ORF">CBR_g46250</name>
</gene>
<dbReference type="PANTHER" id="PTHR33064">
    <property type="entry name" value="POL PROTEIN"/>
    <property type="match status" value="1"/>
</dbReference>
<dbReference type="InterPro" id="IPR043502">
    <property type="entry name" value="DNA/RNA_pol_sf"/>
</dbReference>
<evidence type="ECO:0000256" key="2">
    <source>
        <dbReference type="ARBA" id="ARBA00022750"/>
    </source>
</evidence>
<dbReference type="FunFam" id="3.10.20.370:FF:000001">
    <property type="entry name" value="Retrovirus-related Pol polyprotein from transposon 17.6-like protein"/>
    <property type="match status" value="1"/>
</dbReference>
<feature type="compositionally biased region" description="Basic and acidic residues" evidence="3">
    <location>
        <begin position="990"/>
        <end position="1006"/>
    </location>
</feature>
<keyword evidence="6" id="KW-1185">Reference proteome</keyword>
<dbReference type="SUPFAM" id="SSF57756">
    <property type="entry name" value="Retrovirus zinc finger-like domains"/>
    <property type="match status" value="1"/>
</dbReference>
<dbReference type="Proteomes" id="UP000265515">
    <property type="component" value="Unassembled WGS sequence"/>
</dbReference>
<protein>
    <recommendedName>
        <fullName evidence="4">Reverse transcriptase/retrotransposon-derived protein RNase H-like domain-containing protein</fullName>
    </recommendedName>
</protein>
<evidence type="ECO:0000259" key="4">
    <source>
        <dbReference type="Pfam" id="PF17919"/>
    </source>
</evidence>
<sequence length="1139" mass="128897">MAIVATSGLWKEAWDMMMRKYLAAEKMATEAELAAVQRKDFATYNDFLREFTLVALRIAGVTDRIMNKYFLRQFTEFDKNETLSDYQQTTKFLNTRDVDFSTITDIAEKIVVTDSLALLKEREVIDLTGKMGDKVKRGIESLHERVHGVDGKSERVENALMVMQAQVSQSKAVRPPLPPQEAIAPAGIANRGNSRRDPANEQCKYCTLIGHFVRMCPRLNHDIVLKRHSRTMHGKILGPLGERINWNSPGGMHRAVIAFNNLDAAVVEAEPVAELTWGQAQGRGPHANFIMESDGRDRVNVTTRQRIAAKKVVQDAIMEDAHEGPNMSPGVTESDKDRAYGKPRDGTPVDKATTTKKKFRYQIPILATPEIDDTLSKLLGTMVSVSFQTMLQDSPRLLKGLRHLLTSQRIEVEEELGHREEEKQEEAPQEVANFQSVLSDLEDLEKAFADIRLSLPDREGGEVMRAPPDLYSGYDQLPLDVRDRSYTPMHMPVGQLQMQVTSMSFTNAVTETQRRMLAIARDMFPARCEPYIDDNPIKGAREKDETEVQPGVRKFVWDHLQDIKELLRRFLEYNITASGPKSILAVPEVTIMGFHYGAYGRKPDPAKTDKIVQWPTPLRTTTEVRAFLGVVGFWKIFIKGFTKIAEPIWAMIREEGTLDWTEDRETIVQTLKKILISEEVTLVAPCFNDEVGRPFVLETDGGPLAVGGVLIQKGEDGRERPIRFDSRTLNSAERRYSQLKKEVLAILHCLKTFQAYLFGRRFILMIDPTNVVGALKNYRPIDPTVGRWVGFIWQFDYEIERIAGLRNRSDDMSRVSLTPEGLKEAESIDAFLDHKGGTLVVDNEMAGTACMTGELLIKALEKGSSTVVAELRKGVVTRVGRKEEKDAWGSIVGPREERMTLAIEEDSPSKMKFNNKNFINQTSTACEDPWRQSGRPRDRQRPVLVIGPQPRASLGKRKRKLSVCKPSPTKEDEVLPAWSEEEDEQGMNGKGEETKQTNHNEERQEGENSDPEDDVQEVIAISSEDETDEISRPREERESSTKNPDKGATNWEEEFGSTSSHWFEQWTSVVKHEWIIKAQKLMVAGRTPTSLDFFTEKDMELAKEKRDEIRTYGLGMEPPSRDSSEKGAKRQMTNSSAMN</sequence>
<dbReference type="EMBL" id="BFEA01000053">
    <property type="protein sequence ID" value="GBG64707.1"/>
    <property type="molecule type" value="Genomic_DNA"/>
</dbReference>
<feature type="compositionally biased region" description="Basic and acidic residues" evidence="3">
    <location>
        <begin position="333"/>
        <end position="348"/>
    </location>
</feature>
<feature type="region of interest" description="Disordered" evidence="3">
    <location>
        <begin position="1108"/>
        <end position="1139"/>
    </location>
</feature>
<dbReference type="GO" id="GO:0003676">
    <property type="term" value="F:nucleic acid binding"/>
    <property type="evidence" value="ECO:0007669"/>
    <property type="project" value="InterPro"/>
</dbReference>
<feature type="compositionally biased region" description="Acidic residues" evidence="3">
    <location>
        <begin position="1007"/>
        <end position="1016"/>
    </location>
</feature>
<evidence type="ECO:0000313" key="5">
    <source>
        <dbReference type="EMBL" id="GBG64707.1"/>
    </source>
</evidence>
<keyword evidence="1" id="KW-0645">Protease</keyword>
<feature type="domain" description="Reverse transcriptase/retrotransposon-derived protein RNase H-like" evidence="4">
    <location>
        <begin position="660"/>
        <end position="763"/>
    </location>
</feature>
<feature type="compositionally biased region" description="Polar residues" evidence="3">
    <location>
        <begin position="912"/>
        <end position="925"/>
    </location>
</feature>
<dbReference type="PANTHER" id="PTHR33064:SF37">
    <property type="entry name" value="RIBONUCLEASE H"/>
    <property type="match status" value="1"/>
</dbReference>
<dbReference type="InterPro" id="IPR036875">
    <property type="entry name" value="Znf_CCHC_sf"/>
</dbReference>
<evidence type="ECO:0000256" key="1">
    <source>
        <dbReference type="ARBA" id="ARBA00022670"/>
    </source>
</evidence>
<dbReference type="InterPro" id="IPR041577">
    <property type="entry name" value="RT_RNaseH_2"/>
</dbReference>
<dbReference type="GO" id="GO:0003964">
    <property type="term" value="F:RNA-directed DNA polymerase activity"/>
    <property type="evidence" value="ECO:0007669"/>
    <property type="project" value="UniProtKB-KW"/>
</dbReference>
<dbReference type="Gramene" id="GBG64707">
    <property type="protein sequence ID" value="GBG64707"/>
    <property type="gene ID" value="CBR_g46250"/>
</dbReference>
<dbReference type="Gene3D" id="3.10.20.370">
    <property type="match status" value="1"/>
</dbReference>
<keyword evidence="2" id="KW-0378">Hydrolase</keyword>
<name>A0A388K3T4_CHABU</name>
<comment type="caution">
    <text evidence="5">The sequence shown here is derived from an EMBL/GenBank/DDBJ whole genome shotgun (WGS) entry which is preliminary data.</text>
</comment>
<evidence type="ECO:0000313" key="6">
    <source>
        <dbReference type="Proteomes" id="UP000265515"/>
    </source>
</evidence>
<dbReference type="SUPFAM" id="SSF56672">
    <property type="entry name" value="DNA/RNA polymerases"/>
    <property type="match status" value="1"/>
</dbReference>
<dbReference type="GO" id="GO:0006508">
    <property type="term" value="P:proteolysis"/>
    <property type="evidence" value="ECO:0007669"/>
    <property type="project" value="UniProtKB-KW"/>
</dbReference>
<dbReference type="InterPro" id="IPR043128">
    <property type="entry name" value="Rev_trsase/Diguanyl_cyclase"/>
</dbReference>
<dbReference type="AlphaFoldDB" id="A0A388K3T4"/>
<feature type="region of interest" description="Disordered" evidence="3">
    <location>
        <begin position="911"/>
        <end position="1058"/>
    </location>
</feature>
<evidence type="ECO:0000256" key="3">
    <source>
        <dbReference type="SAM" id="MobiDB-lite"/>
    </source>
</evidence>
<keyword evidence="2" id="KW-0064">Aspartyl protease</keyword>
<feature type="compositionally biased region" description="Basic and acidic residues" evidence="3">
    <location>
        <begin position="1119"/>
        <end position="1128"/>
    </location>
</feature>
<organism evidence="5 6">
    <name type="scientific">Chara braunii</name>
    <name type="common">Braun's stonewort</name>
    <dbReference type="NCBI Taxonomy" id="69332"/>
    <lineage>
        <taxon>Eukaryota</taxon>
        <taxon>Viridiplantae</taxon>
        <taxon>Streptophyta</taxon>
        <taxon>Charophyceae</taxon>
        <taxon>Charales</taxon>
        <taxon>Characeae</taxon>
        <taxon>Chara</taxon>
    </lineage>
</organism>
<reference evidence="5 6" key="1">
    <citation type="journal article" date="2018" name="Cell">
        <title>The Chara Genome: Secondary Complexity and Implications for Plant Terrestrialization.</title>
        <authorList>
            <person name="Nishiyama T."/>
            <person name="Sakayama H."/>
            <person name="Vries J.D."/>
            <person name="Buschmann H."/>
            <person name="Saint-Marcoux D."/>
            <person name="Ullrich K.K."/>
            <person name="Haas F.B."/>
            <person name="Vanderstraeten L."/>
            <person name="Becker D."/>
            <person name="Lang D."/>
            <person name="Vosolsobe S."/>
            <person name="Rombauts S."/>
            <person name="Wilhelmsson P.K.I."/>
            <person name="Janitza P."/>
            <person name="Kern R."/>
            <person name="Heyl A."/>
            <person name="Rumpler F."/>
            <person name="Villalobos L.I.A.C."/>
            <person name="Clay J.M."/>
            <person name="Skokan R."/>
            <person name="Toyoda A."/>
            <person name="Suzuki Y."/>
            <person name="Kagoshima H."/>
            <person name="Schijlen E."/>
            <person name="Tajeshwar N."/>
            <person name="Catarino B."/>
            <person name="Hetherington A.J."/>
            <person name="Saltykova A."/>
            <person name="Bonnot C."/>
            <person name="Breuninger H."/>
            <person name="Symeonidi A."/>
            <person name="Radhakrishnan G.V."/>
            <person name="Van Nieuwerburgh F."/>
            <person name="Deforce D."/>
            <person name="Chang C."/>
            <person name="Karol K.G."/>
            <person name="Hedrich R."/>
            <person name="Ulvskov P."/>
            <person name="Glockner G."/>
            <person name="Delwiche C.F."/>
            <person name="Petrasek J."/>
            <person name="Van de Peer Y."/>
            <person name="Friml J."/>
            <person name="Beilby M."/>
            <person name="Dolan L."/>
            <person name="Kohara Y."/>
            <person name="Sugano S."/>
            <person name="Fujiyama A."/>
            <person name="Delaux P.-M."/>
            <person name="Quint M."/>
            <person name="TheiBen G."/>
            <person name="Hagemann M."/>
            <person name="Harholt J."/>
            <person name="Dunand C."/>
            <person name="Zachgo S."/>
            <person name="Langdale J."/>
            <person name="Maumus F."/>
            <person name="Straeten D.V.D."/>
            <person name="Gould S.B."/>
            <person name="Rensing S.A."/>
        </authorList>
    </citation>
    <scope>NUCLEOTIDE SEQUENCE [LARGE SCALE GENOMIC DNA]</scope>
    <source>
        <strain evidence="5 6">S276</strain>
    </source>
</reference>
<dbReference type="Gene3D" id="3.30.70.270">
    <property type="match status" value="2"/>
</dbReference>
<dbReference type="Pfam" id="PF17919">
    <property type="entry name" value="RT_RNaseH_2"/>
    <property type="match status" value="1"/>
</dbReference>
<dbReference type="InterPro" id="IPR051320">
    <property type="entry name" value="Viral_Replic_Matur_Polypro"/>
</dbReference>
<dbReference type="GO" id="GO:0008270">
    <property type="term" value="F:zinc ion binding"/>
    <property type="evidence" value="ECO:0007669"/>
    <property type="project" value="InterPro"/>
</dbReference>
<proteinExistence type="predicted"/>